<accession>A0ABM6LGI1</accession>
<proteinExistence type="inferred from homology"/>
<reference evidence="5 6" key="1">
    <citation type="submission" date="2017-06" db="EMBL/GenBank/DDBJ databases">
        <title>Genome sequence of Bacillus sonorensis strain SRCM101395.</title>
        <authorList>
            <person name="Cho S.H."/>
        </authorList>
    </citation>
    <scope>NUCLEOTIDE SEQUENCE [LARGE SCALE GENOMIC DNA]</scope>
    <source>
        <strain evidence="5 6">SRCM101395</strain>
    </source>
</reference>
<dbReference type="EMBL" id="CP021920">
    <property type="protein sequence ID" value="ASB88415.1"/>
    <property type="molecule type" value="Genomic_DNA"/>
</dbReference>
<dbReference type="InterPro" id="IPR051768">
    <property type="entry name" value="Bact_secretion_toxin"/>
</dbReference>
<protein>
    <submittedName>
        <fullName evidence="5">Ribonuclease YeeF</fullName>
    </submittedName>
</protein>
<evidence type="ECO:0000256" key="1">
    <source>
        <dbReference type="ARBA" id="ARBA00004613"/>
    </source>
</evidence>
<evidence type="ECO:0000259" key="4">
    <source>
        <dbReference type="PROSITE" id="PS51756"/>
    </source>
</evidence>
<dbReference type="Pfam" id="PF15636">
    <property type="entry name" value="Tox-GHH"/>
    <property type="match status" value="1"/>
</dbReference>
<keyword evidence="6" id="KW-1185">Reference proteome</keyword>
<dbReference type="PROSITE" id="PS51756">
    <property type="entry name" value="LXG"/>
    <property type="match status" value="1"/>
</dbReference>
<dbReference type="PANTHER" id="PTHR34976">
    <property type="entry name" value="RIBONUCLEASE YQCG-RELATED"/>
    <property type="match status" value="1"/>
</dbReference>
<evidence type="ECO:0000313" key="6">
    <source>
        <dbReference type="Proteomes" id="UP000196877"/>
    </source>
</evidence>
<evidence type="ECO:0000256" key="3">
    <source>
        <dbReference type="ARBA" id="ARBA00034117"/>
    </source>
</evidence>
<dbReference type="Pfam" id="PF14449">
    <property type="entry name" value="PT-TG"/>
    <property type="match status" value="1"/>
</dbReference>
<comment type="similarity">
    <text evidence="3">In the N-terminal section; belongs to the LXG family.</text>
</comment>
<dbReference type="InterPro" id="IPR006829">
    <property type="entry name" value="LXG_dom"/>
</dbReference>
<sequence>MKIYESKTLLAAMEKRFKEYQSTREQFVNLKKAFQGMADLGDDFEGKGADNIKAFYRDQAGIVDDWLDLIDMQVQFLDGVSAAVEEADLSGDTFIDMEFLENQLANAYKNSKSMVSQQKKDMKAILQSIHDILPLEVFSTETFKQHINDANDERKDAIKAVDDLDAALKEEYAASEINQQMVVADYTALIGATGKGKSASPIQYDAKAYRASEAYQLKDDVHKNAENYIQFKKDQAEARRIAKEQEELAKKQEELANRPWYEKVLDAGSTFVGEATGYYDYKRATEGVDPVTGEKLTYGQRVAAGAMGAAGYIPVVGWLGKGAKGIKGAYSMYKAEKAITTVDKALTAYKTPKTFQALKTSEKGLYGLTATNGFSETITGRDMFGNKISDEQRQNSLDRTLSMLGAYGLRGVNTKLNVKASSPTKSVNKKESDIIAERVKDFDLNPKKTPHKLLGSKKMSELNKKVKNRTITKEEWKRLEWNKRFKKRRDLGVDNFWEQERRRVQNNEEPTINWTKEQRESIESGHLPKHNGKTIIGHHTYSASKYPHLANKGEVIYPVTFKEHLYRWHGGSYKKSLPGKPLNPDYPRELE</sequence>
<evidence type="ECO:0000313" key="5">
    <source>
        <dbReference type="EMBL" id="ASB88415.1"/>
    </source>
</evidence>
<dbReference type="RefSeq" id="WP_088272812.1">
    <property type="nucleotide sequence ID" value="NZ_BORD01000005.1"/>
</dbReference>
<keyword evidence="2" id="KW-0964">Secreted</keyword>
<feature type="domain" description="LXG" evidence="4">
    <location>
        <begin position="1"/>
        <end position="235"/>
    </location>
</feature>
<dbReference type="PANTHER" id="PTHR34976:SF2">
    <property type="entry name" value="TYPE VII SECRETION SYSTEM PROTEIN ESSD"/>
    <property type="match status" value="1"/>
</dbReference>
<dbReference type="Proteomes" id="UP000196877">
    <property type="component" value="Chromosome"/>
</dbReference>
<comment type="subcellular location">
    <subcellularLocation>
        <location evidence="1">Secreted</location>
    </subcellularLocation>
</comment>
<dbReference type="Pfam" id="PF04740">
    <property type="entry name" value="LXG"/>
    <property type="match status" value="1"/>
</dbReference>
<evidence type="ECO:0000256" key="2">
    <source>
        <dbReference type="ARBA" id="ARBA00022525"/>
    </source>
</evidence>
<organism evidence="5 6">
    <name type="scientific">Bacillus sonorensis</name>
    <dbReference type="NCBI Taxonomy" id="119858"/>
    <lineage>
        <taxon>Bacteria</taxon>
        <taxon>Bacillati</taxon>
        <taxon>Bacillota</taxon>
        <taxon>Bacilli</taxon>
        <taxon>Bacillales</taxon>
        <taxon>Bacillaceae</taxon>
        <taxon>Bacillus</taxon>
    </lineage>
</organism>
<gene>
    <name evidence="5" type="ORF">S101395_01907</name>
</gene>
<dbReference type="InterPro" id="IPR027797">
    <property type="entry name" value="PT-TG_dom"/>
</dbReference>
<name>A0ABM6LGI1_9BACI</name>
<dbReference type="InterPro" id="IPR028916">
    <property type="entry name" value="Tox-GHH_dom"/>
</dbReference>